<dbReference type="PRINTS" id="PR00830">
    <property type="entry name" value="ENDOLAPTASE"/>
</dbReference>
<keyword evidence="5" id="KW-0812">Transmembrane</keyword>
<dbReference type="InterPro" id="IPR027065">
    <property type="entry name" value="Lon_Prtase"/>
</dbReference>
<feature type="coiled-coil region" evidence="4">
    <location>
        <begin position="28"/>
        <end position="62"/>
    </location>
</feature>
<comment type="caution">
    <text evidence="7">The sequence shown here is derived from an EMBL/GenBank/DDBJ whole genome shotgun (WGS) entry which is preliminary data.</text>
</comment>
<dbReference type="EMBL" id="QMQV01000049">
    <property type="protein sequence ID" value="RLE49084.1"/>
    <property type="molecule type" value="Genomic_DNA"/>
</dbReference>
<evidence type="ECO:0000256" key="2">
    <source>
        <dbReference type="ARBA" id="ARBA00022801"/>
    </source>
</evidence>
<keyword evidence="5" id="KW-0472">Membrane</keyword>
<evidence type="ECO:0000256" key="3">
    <source>
        <dbReference type="ARBA" id="ARBA00022825"/>
    </source>
</evidence>
<dbReference type="AlphaFoldDB" id="A0A497ENW0"/>
<dbReference type="InterPro" id="IPR014721">
    <property type="entry name" value="Ribsml_uS5_D2-typ_fold_subgr"/>
</dbReference>
<dbReference type="GO" id="GO:0006508">
    <property type="term" value="P:proteolysis"/>
    <property type="evidence" value="ECO:0007669"/>
    <property type="project" value="InterPro"/>
</dbReference>
<dbReference type="GO" id="GO:0004176">
    <property type="term" value="F:ATP-dependent peptidase activity"/>
    <property type="evidence" value="ECO:0007669"/>
    <property type="project" value="InterPro"/>
</dbReference>
<dbReference type="Proteomes" id="UP000278475">
    <property type="component" value="Unassembled WGS sequence"/>
</dbReference>
<dbReference type="InterPro" id="IPR020568">
    <property type="entry name" value="Ribosomal_Su5_D2-typ_SF"/>
</dbReference>
<sequence>MEFEKRENQSKNLLIALAVILAVSLYLNIQLIASLQELSERINALEEENLYLKSQIEHLNKSLQTYEEALTIPSEWHWLYAAGVYAGPKSEPKGMLMKIYVNLKPGSGRVFIATKPLIGIELQSSAETAFSVACNLLNLSKSHYDLYIVIEANKSVNIVDGPSAGATLTALITAALSNQQLNHSIVATGTILPNGKIGEVGGIVEKAIAAAQEGAKIFAVPKGQADVTIFTPVIYKPVPWITIKSYKYQVVNLQEYLKSKGYSIKVVEVESITDLLKLHKITLS</sequence>
<evidence type="ECO:0000256" key="1">
    <source>
        <dbReference type="ARBA" id="ARBA00004141"/>
    </source>
</evidence>
<reference evidence="7 8" key="1">
    <citation type="submission" date="2018-06" db="EMBL/GenBank/DDBJ databases">
        <title>Extensive metabolic versatility and redundancy in microbially diverse, dynamic hydrothermal sediments.</title>
        <authorList>
            <person name="Dombrowski N."/>
            <person name="Teske A."/>
            <person name="Baker B.J."/>
        </authorList>
    </citation>
    <scope>NUCLEOTIDE SEQUENCE [LARGE SCALE GENOMIC DNA]</scope>
    <source>
        <strain evidence="7">B66_G16</strain>
    </source>
</reference>
<dbReference type="GO" id="GO:0005524">
    <property type="term" value="F:ATP binding"/>
    <property type="evidence" value="ECO:0007669"/>
    <property type="project" value="InterPro"/>
</dbReference>
<dbReference type="GO" id="GO:0016020">
    <property type="term" value="C:membrane"/>
    <property type="evidence" value="ECO:0007669"/>
    <property type="project" value="UniProtKB-SubCell"/>
</dbReference>
<organism evidence="7 8">
    <name type="scientific">Thermoproteota archaeon</name>
    <dbReference type="NCBI Taxonomy" id="2056631"/>
    <lineage>
        <taxon>Archaea</taxon>
        <taxon>Thermoproteota</taxon>
    </lineage>
</organism>
<dbReference type="PANTHER" id="PTHR10046">
    <property type="entry name" value="ATP DEPENDENT LON PROTEASE FAMILY MEMBER"/>
    <property type="match status" value="1"/>
</dbReference>
<dbReference type="GO" id="GO:0030163">
    <property type="term" value="P:protein catabolic process"/>
    <property type="evidence" value="ECO:0007669"/>
    <property type="project" value="InterPro"/>
</dbReference>
<keyword evidence="5" id="KW-1133">Transmembrane helix</keyword>
<dbReference type="InterPro" id="IPR008269">
    <property type="entry name" value="Lon_proteolytic"/>
</dbReference>
<evidence type="ECO:0000259" key="6">
    <source>
        <dbReference type="Pfam" id="PF05362"/>
    </source>
</evidence>
<dbReference type="Gene3D" id="3.30.230.10">
    <property type="match status" value="1"/>
</dbReference>
<keyword evidence="3" id="KW-0720">Serine protease</keyword>
<feature type="transmembrane region" description="Helical" evidence="5">
    <location>
        <begin position="12"/>
        <end position="33"/>
    </location>
</feature>
<comment type="subcellular location">
    <subcellularLocation>
        <location evidence="1">Membrane</location>
        <topology evidence="1">Multi-pass membrane protein</topology>
    </subcellularLocation>
</comment>
<dbReference type="InterPro" id="IPR008268">
    <property type="entry name" value="Peptidase_S16_AS"/>
</dbReference>
<dbReference type="PROSITE" id="PS01046">
    <property type="entry name" value="LON_SER"/>
    <property type="match status" value="1"/>
</dbReference>
<evidence type="ECO:0000313" key="8">
    <source>
        <dbReference type="Proteomes" id="UP000278475"/>
    </source>
</evidence>
<keyword evidence="3" id="KW-0645">Protease</keyword>
<evidence type="ECO:0000313" key="7">
    <source>
        <dbReference type="EMBL" id="RLE49084.1"/>
    </source>
</evidence>
<name>A0A497ENW0_9CREN</name>
<keyword evidence="2" id="KW-0378">Hydrolase</keyword>
<dbReference type="GO" id="GO:0004252">
    <property type="term" value="F:serine-type endopeptidase activity"/>
    <property type="evidence" value="ECO:0007669"/>
    <property type="project" value="InterPro"/>
</dbReference>
<gene>
    <name evidence="7" type="ORF">DRJ31_05855</name>
</gene>
<keyword evidence="4" id="KW-0175">Coiled coil</keyword>
<proteinExistence type="predicted"/>
<accession>A0A497ENW0</accession>
<feature type="domain" description="Lon proteolytic" evidence="6">
    <location>
        <begin position="94"/>
        <end position="224"/>
    </location>
</feature>
<dbReference type="Pfam" id="PF05362">
    <property type="entry name" value="Lon_C"/>
    <property type="match status" value="1"/>
</dbReference>
<dbReference type="SUPFAM" id="SSF54211">
    <property type="entry name" value="Ribosomal protein S5 domain 2-like"/>
    <property type="match status" value="1"/>
</dbReference>
<protein>
    <recommendedName>
        <fullName evidence="6">Lon proteolytic domain-containing protein</fullName>
    </recommendedName>
</protein>
<evidence type="ECO:0000256" key="5">
    <source>
        <dbReference type="SAM" id="Phobius"/>
    </source>
</evidence>
<evidence type="ECO:0000256" key="4">
    <source>
        <dbReference type="SAM" id="Coils"/>
    </source>
</evidence>